<evidence type="ECO:0000313" key="1">
    <source>
        <dbReference type="EMBL" id="JAH68681.1"/>
    </source>
</evidence>
<organism evidence="1">
    <name type="scientific">Anguilla anguilla</name>
    <name type="common">European freshwater eel</name>
    <name type="synonym">Muraena anguilla</name>
    <dbReference type="NCBI Taxonomy" id="7936"/>
    <lineage>
        <taxon>Eukaryota</taxon>
        <taxon>Metazoa</taxon>
        <taxon>Chordata</taxon>
        <taxon>Craniata</taxon>
        <taxon>Vertebrata</taxon>
        <taxon>Euteleostomi</taxon>
        <taxon>Actinopterygii</taxon>
        <taxon>Neopterygii</taxon>
        <taxon>Teleostei</taxon>
        <taxon>Anguilliformes</taxon>
        <taxon>Anguillidae</taxon>
        <taxon>Anguilla</taxon>
    </lineage>
</organism>
<proteinExistence type="predicted"/>
<dbReference type="EMBL" id="GBXM01039896">
    <property type="protein sequence ID" value="JAH68681.1"/>
    <property type="molecule type" value="Transcribed_RNA"/>
</dbReference>
<reference evidence="1" key="1">
    <citation type="submission" date="2014-11" db="EMBL/GenBank/DDBJ databases">
        <authorList>
            <person name="Amaro Gonzalez C."/>
        </authorList>
    </citation>
    <scope>NUCLEOTIDE SEQUENCE</scope>
</reference>
<protein>
    <submittedName>
        <fullName evidence="1">Uncharacterized protein</fullName>
    </submittedName>
</protein>
<name>A0A0E9USD6_ANGAN</name>
<accession>A0A0E9USD6</accession>
<dbReference type="AlphaFoldDB" id="A0A0E9USD6"/>
<sequence length="26" mass="3034">MVLGPIVWELLNFESLSRLHFFRSAA</sequence>
<reference evidence="1" key="2">
    <citation type="journal article" date="2015" name="Fish Shellfish Immunol.">
        <title>Early steps in the European eel (Anguilla anguilla)-Vibrio vulnificus interaction in the gills: Role of the RtxA13 toxin.</title>
        <authorList>
            <person name="Callol A."/>
            <person name="Pajuelo D."/>
            <person name="Ebbesson L."/>
            <person name="Teles M."/>
            <person name="MacKenzie S."/>
            <person name="Amaro C."/>
        </authorList>
    </citation>
    <scope>NUCLEOTIDE SEQUENCE</scope>
</reference>